<gene>
    <name evidence="1" type="ORF">CC80DRAFT_581925</name>
</gene>
<dbReference type="OrthoDB" id="3794134at2759"/>
<dbReference type="EMBL" id="ML977042">
    <property type="protein sequence ID" value="KAF1949109.1"/>
    <property type="molecule type" value="Genomic_DNA"/>
</dbReference>
<name>A0A6A5TBK8_9PLEO</name>
<evidence type="ECO:0000313" key="2">
    <source>
        <dbReference type="Proteomes" id="UP000800035"/>
    </source>
</evidence>
<reference evidence="1" key="1">
    <citation type="journal article" date="2020" name="Stud. Mycol.">
        <title>101 Dothideomycetes genomes: a test case for predicting lifestyles and emergence of pathogens.</title>
        <authorList>
            <person name="Haridas S."/>
            <person name="Albert R."/>
            <person name="Binder M."/>
            <person name="Bloem J."/>
            <person name="Labutti K."/>
            <person name="Salamov A."/>
            <person name="Andreopoulos B."/>
            <person name="Baker S."/>
            <person name="Barry K."/>
            <person name="Bills G."/>
            <person name="Bluhm B."/>
            <person name="Cannon C."/>
            <person name="Castanera R."/>
            <person name="Culley D."/>
            <person name="Daum C."/>
            <person name="Ezra D."/>
            <person name="Gonzalez J."/>
            <person name="Henrissat B."/>
            <person name="Kuo A."/>
            <person name="Liang C."/>
            <person name="Lipzen A."/>
            <person name="Lutzoni F."/>
            <person name="Magnuson J."/>
            <person name="Mondo S."/>
            <person name="Nolan M."/>
            <person name="Ohm R."/>
            <person name="Pangilinan J."/>
            <person name="Park H.-J."/>
            <person name="Ramirez L."/>
            <person name="Alfaro M."/>
            <person name="Sun H."/>
            <person name="Tritt A."/>
            <person name="Yoshinaga Y."/>
            <person name="Zwiers L.-H."/>
            <person name="Turgeon B."/>
            <person name="Goodwin S."/>
            <person name="Spatafora J."/>
            <person name="Crous P."/>
            <person name="Grigoriev I."/>
        </authorList>
    </citation>
    <scope>NUCLEOTIDE SEQUENCE</scope>
    <source>
        <strain evidence="1">CBS 675.92</strain>
    </source>
</reference>
<organism evidence="1 2">
    <name type="scientific">Byssothecium circinans</name>
    <dbReference type="NCBI Taxonomy" id="147558"/>
    <lineage>
        <taxon>Eukaryota</taxon>
        <taxon>Fungi</taxon>
        <taxon>Dikarya</taxon>
        <taxon>Ascomycota</taxon>
        <taxon>Pezizomycotina</taxon>
        <taxon>Dothideomycetes</taxon>
        <taxon>Pleosporomycetidae</taxon>
        <taxon>Pleosporales</taxon>
        <taxon>Massarineae</taxon>
        <taxon>Massarinaceae</taxon>
        <taxon>Byssothecium</taxon>
    </lineage>
</organism>
<sequence length="89" mass="10103">MPKTYGSSTETEERIAACLHDFSGVEKFNIAAAARDYCVPVTRLRARFKGRMSRHDCSAPNYRLTERQDEALKLYITRCDNTGMPCLVP</sequence>
<proteinExistence type="predicted"/>
<dbReference type="Proteomes" id="UP000800035">
    <property type="component" value="Unassembled WGS sequence"/>
</dbReference>
<evidence type="ECO:0008006" key="3">
    <source>
        <dbReference type="Google" id="ProtNLM"/>
    </source>
</evidence>
<accession>A0A6A5TBK8</accession>
<dbReference type="AlphaFoldDB" id="A0A6A5TBK8"/>
<evidence type="ECO:0000313" key="1">
    <source>
        <dbReference type="EMBL" id="KAF1949109.1"/>
    </source>
</evidence>
<keyword evidence="2" id="KW-1185">Reference proteome</keyword>
<protein>
    <recommendedName>
        <fullName evidence="3">HTH psq-type domain-containing protein</fullName>
    </recommendedName>
</protein>